<dbReference type="SUPFAM" id="SSF56235">
    <property type="entry name" value="N-terminal nucleophile aminohydrolases (Ntn hydrolases)"/>
    <property type="match status" value="1"/>
</dbReference>
<name>A0A7V8NMT0_9BACT</name>
<dbReference type="GO" id="GO:0016740">
    <property type="term" value="F:transferase activity"/>
    <property type="evidence" value="ECO:0007669"/>
    <property type="project" value="UniProtKB-KW"/>
</dbReference>
<accession>A0A7V8NMT0</accession>
<keyword evidence="3" id="KW-0378">Hydrolase</keyword>
<comment type="similarity">
    <text evidence="1">Belongs to the gamma-glutamyltransferase family.</text>
</comment>
<dbReference type="Gene3D" id="3.60.20.40">
    <property type="match status" value="1"/>
</dbReference>
<dbReference type="InterPro" id="IPR029055">
    <property type="entry name" value="Ntn_hydrolases_N"/>
</dbReference>
<dbReference type="InterPro" id="IPR043137">
    <property type="entry name" value="GGT_ssub_C"/>
</dbReference>
<dbReference type="PRINTS" id="PR01210">
    <property type="entry name" value="GGTRANSPTASE"/>
</dbReference>
<feature type="non-terminal residue" evidence="5">
    <location>
        <position position="1"/>
    </location>
</feature>
<dbReference type="PANTHER" id="PTHR43199">
    <property type="entry name" value="GLUTATHIONE HYDROLASE"/>
    <property type="match status" value="1"/>
</dbReference>
<dbReference type="GO" id="GO:0016787">
    <property type="term" value="F:hydrolase activity"/>
    <property type="evidence" value="ECO:0007669"/>
    <property type="project" value="UniProtKB-KW"/>
</dbReference>
<evidence type="ECO:0000313" key="5">
    <source>
        <dbReference type="EMBL" id="MBA0084012.1"/>
    </source>
</evidence>
<protein>
    <submittedName>
        <fullName evidence="5">Gamma-glutamyltransferase</fullName>
    </submittedName>
</protein>
<dbReference type="EMBL" id="JACDQQ010000329">
    <property type="protein sequence ID" value="MBA0084012.1"/>
    <property type="molecule type" value="Genomic_DNA"/>
</dbReference>
<dbReference type="PANTHER" id="PTHR43199:SF1">
    <property type="entry name" value="GLUTATHIONE HYDROLASE PROENZYME"/>
    <property type="match status" value="1"/>
</dbReference>
<evidence type="ECO:0000256" key="4">
    <source>
        <dbReference type="ARBA" id="ARBA00023145"/>
    </source>
</evidence>
<organism evidence="5 6">
    <name type="scientific">Candidatus Acidiferrum panamense</name>
    <dbReference type="NCBI Taxonomy" id="2741543"/>
    <lineage>
        <taxon>Bacteria</taxon>
        <taxon>Pseudomonadati</taxon>
        <taxon>Acidobacteriota</taxon>
        <taxon>Terriglobia</taxon>
        <taxon>Candidatus Acidiferrales</taxon>
        <taxon>Candidatus Acidiferrum</taxon>
    </lineage>
</organism>
<evidence type="ECO:0000256" key="3">
    <source>
        <dbReference type="ARBA" id="ARBA00022801"/>
    </source>
</evidence>
<keyword evidence="6" id="KW-1185">Reference proteome</keyword>
<comment type="caution">
    <text evidence="5">The sequence shown here is derived from an EMBL/GenBank/DDBJ whole genome shotgun (WGS) entry which is preliminary data.</text>
</comment>
<gene>
    <name evidence="5" type="ORF">HRJ53_03365</name>
</gene>
<keyword evidence="4" id="KW-0865">Zymogen</keyword>
<evidence type="ECO:0000313" key="6">
    <source>
        <dbReference type="Proteomes" id="UP000567293"/>
    </source>
</evidence>
<evidence type="ECO:0000256" key="1">
    <source>
        <dbReference type="ARBA" id="ARBA00009381"/>
    </source>
</evidence>
<reference evidence="5" key="1">
    <citation type="submission" date="2020-06" db="EMBL/GenBank/DDBJ databases">
        <title>Legume-microbial interactions unlock mineral nutrients during tropical forest succession.</title>
        <authorList>
            <person name="Epihov D.Z."/>
        </authorList>
    </citation>
    <scope>NUCLEOTIDE SEQUENCE [LARGE SCALE GENOMIC DNA]</scope>
    <source>
        <strain evidence="5">Pan2503</strain>
    </source>
</reference>
<dbReference type="AlphaFoldDB" id="A0A7V8NMT0"/>
<dbReference type="Pfam" id="PF01019">
    <property type="entry name" value="G_glu_transpept"/>
    <property type="match status" value="1"/>
</dbReference>
<dbReference type="InterPro" id="IPR051792">
    <property type="entry name" value="GGT_bact"/>
</dbReference>
<evidence type="ECO:0000256" key="2">
    <source>
        <dbReference type="ARBA" id="ARBA00022679"/>
    </source>
</evidence>
<proteinExistence type="inferred from homology"/>
<dbReference type="Proteomes" id="UP000567293">
    <property type="component" value="Unassembled WGS sequence"/>
</dbReference>
<sequence>VTYTLNEGYGSGVTVPGAGFLLNDEMDDFAAKPGSPNLFGLVQGEANSIAPGRRPLSSMVPTIVLKDGKPLLALGAPGGSRIITGVLEVMLNVIDFGMNIQDAIDFPRVHHQWKPDRLDLERGISPDTVALLKKAGYSIEEGKPAVIARVEAILMSDGWLQGGHDDRGSGKAAGY</sequence>
<keyword evidence="2" id="KW-0808">Transferase</keyword>